<keyword evidence="2" id="KW-1185">Reference proteome</keyword>
<dbReference type="Proteomes" id="UP000887574">
    <property type="component" value="Unplaced"/>
</dbReference>
<dbReference type="InterPro" id="IPR019734">
    <property type="entry name" value="TPR_rpt"/>
</dbReference>
<dbReference type="PANTHER" id="PTHR46014:SF1">
    <property type="entry name" value="TETRATRICOPEPTIDE REPEAT PROTEIN 1"/>
    <property type="match status" value="1"/>
</dbReference>
<name>A0A915DN88_9BILA</name>
<organism evidence="2 3">
    <name type="scientific">Ditylenchus dipsaci</name>
    <dbReference type="NCBI Taxonomy" id="166011"/>
    <lineage>
        <taxon>Eukaryota</taxon>
        <taxon>Metazoa</taxon>
        <taxon>Ecdysozoa</taxon>
        <taxon>Nematoda</taxon>
        <taxon>Chromadorea</taxon>
        <taxon>Rhabditida</taxon>
        <taxon>Tylenchina</taxon>
        <taxon>Tylenchomorpha</taxon>
        <taxon>Sphaerularioidea</taxon>
        <taxon>Anguinidae</taxon>
        <taxon>Anguininae</taxon>
        <taxon>Ditylenchus</taxon>
    </lineage>
</organism>
<dbReference type="SMART" id="SM00028">
    <property type="entry name" value="TPR"/>
    <property type="match status" value="5"/>
</dbReference>
<dbReference type="InterPro" id="IPR011990">
    <property type="entry name" value="TPR-like_helical_dom_sf"/>
</dbReference>
<keyword evidence="1" id="KW-0802">TPR repeat</keyword>
<evidence type="ECO:0000256" key="1">
    <source>
        <dbReference type="PROSITE-ProRule" id="PRU00339"/>
    </source>
</evidence>
<evidence type="ECO:0000313" key="2">
    <source>
        <dbReference type="Proteomes" id="UP000887574"/>
    </source>
</evidence>
<protein>
    <submittedName>
        <fullName evidence="3">Mitochondrial import receptor subunit TOM70</fullName>
    </submittedName>
</protein>
<evidence type="ECO:0000313" key="3">
    <source>
        <dbReference type="WBParaSite" id="jg21853"/>
    </source>
</evidence>
<dbReference type="SUPFAM" id="SSF48452">
    <property type="entry name" value="TPR-like"/>
    <property type="match status" value="2"/>
</dbReference>
<proteinExistence type="predicted"/>
<dbReference type="PANTHER" id="PTHR46014">
    <property type="entry name" value="TETRATRICOPEPTIDE REPEAT PROTEIN 1"/>
    <property type="match status" value="1"/>
</dbReference>
<dbReference type="AlphaFoldDB" id="A0A915DN88"/>
<dbReference type="PROSITE" id="PS50005">
    <property type="entry name" value="TPR"/>
    <property type="match status" value="1"/>
</dbReference>
<dbReference type="InterPro" id="IPR052769">
    <property type="entry name" value="TPR_domain_protein"/>
</dbReference>
<dbReference type="WBParaSite" id="jg21853">
    <property type="protein sequence ID" value="jg21853"/>
    <property type="gene ID" value="jg21853"/>
</dbReference>
<reference evidence="3" key="1">
    <citation type="submission" date="2022-11" db="UniProtKB">
        <authorList>
            <consortium name="WormBaseParasite"/>
        </authorList>
    </citation>
    <scope>IDENTIFICATION</scope>
</reference>
<accession>A0A915DN88</accession>
<dbReference type="Gene3D" id="1.25.40.10">
    <property type="entry name" value="Tetratricopeptide repeat domain"/>
    <property type="match status" value="2"/>
</dbReference>
<sequence length="610" mass="68444">MSINASTSQGVSGIRGSLQRAISGENSARNLLVGGAAALAVGGVGYYYYKRTHPSGTSDSIAVAECKKKQGNECFRLKDYQGALNNFMWAVDALKSIEYGPTGDADSVAAQKKKTAIDLMSNCYNNMAACYENLGDHSNCIKYCSLAIDLNSKYWKAINRRSRAFAKMQKYREALGESYDFSTRLSFEALDLKDLTEQQLASIYEERERISQLVVKPEIEATIRGIENTYKPIPQYVIANWIWYSVTKDPLVLRAEKLNPKMIYTGVDAALVQLKKTEYDQVLPVALELLKDDSMTNLELVQATLLVCRFLHLHNQTAAAREYTKNFDAAWQSLDEEMKADCTDLHVAYLCLCVSIAENNNQAVTNAEKALAVDPENADPLLTLGLRYMEQEAESDALDAFNKALLVDPAHPYIKFYVLYLKFVDACKNQRINDVHGCIFQFDQALSEVSSPPVFALLLFVKVCVLSNNTELALATAKKAIIAQPNNAYALSLHALVATEPTEKLEICLDRLQRNMDKVVEADPNYWEPYRTLARMSLERAKADEKEKYKVMPFYEKAVTLARRREEFDILLKDKLWAELELERQNKAILNKASASKSVKGTKTTLSGDN</sequence>
<feature type="repeat" description="TPR" evidence="1">
    <location>
        <begin position="378"/>
        <end position="411"/>
    </location>
</feature>